<dbReference type="SMART" id="SM01019">
    <property type="entry name" value="B3"/>
    <property type="match status" value="1"/>
</dbReference>
<dbReference type="Gene3D" id="2.40.330.10">
    <property type="entry name" value="DNA-binding pseudobarrel domain"/>
    <property type="match status" value="1"/>
</dbReference>
<keyword evidence="2" id="KW-0805">Transcription regulation</keyword>
<evidence type="ECO:0000256" key="4">
    <source>
        <dbReference type="ARBA" id="ARBA00023163"/>
    </source>
</evidence>
<name>A0A5B7C4F6_DAVIN</name>
<dbReference type="AlphaFoldDB" id="A0A5B7C4F6"/>
<evidence type="ECO:0000256" key="3">
    <source>
        <dbReference type="ARBA" id="ARBA00023125"/>
    </source>
</evidence>
<accession>A0A5B7C4F6</accession>
<dbReference type="InterPro" id="IPR044800">
    <property type="entry name" value="LEC2-like"/>
</dbReference>
<dbReference type="Pfam" id="PF02362">
    <property type="entry name" value="B3"/>
    <property type="match status" value="1"/>
</dbReference>
<keyword evidence="4" id="KW-0804">Transcription</keyword>
<dbReference type="GO" id="GO:0003677">
    <property type="term" value="F:DNA binding"/>
    <property type="evidence" value="ECO:0007669"/>
    <property type="project" value="UniProtKB-KW"/>
</dbReference>
<proteinExistence type="predicted"/>
<dbReference type="SUPFAM" id="SSF101936">
    <property type="entry name" value="DNA-binding pseudobarrel domain"/>
    <property type="match status" value="1"/>
</dbReference>
<protein>
    <submittedName>
        <fullName evidence="7">Putative AP2/B3-like transcriptional factor family protein isoform 1</fullName>
        <ecNumber evidence="7">2.2.1.6</ecNumber>
    </submittedName>
</protein>
<gene>
    <name evidence="7" type="ORF">Din_045500</name>
</gene>
<dbReference type="GO" id="GO:0003984">
    <property type="term" value="F:acetolactate synthase activity"/>
    <property type="evidence" value="ECO:0007669"/>
    <property type="project" value="UniProtKB-EC"/>
</dbReference>
<keyword evidence="7" id="KW-0808">Transferase</keyword>
<dbReference type="CDD" id="cd10017">
    <property type="entry name" value="B3_DNA"/>
    <property type="match status" value="1"/>
</dbReference>
<organism evidence="7">
    <name type="scientific">Davidia involucrata</name>
    <name type="common">Dove tree</name>
    <dbReference type="NCBI Taxonomy" id="16924"/>
    <lineage>
        <taxon>Eukaryota</taxon>
        <taxon>Viridiplantae</taxon>
        <taxon>Streptophyta</taxon>
        <taxon>Embryophyta</taxon>
        <taxon>Tracheophyta</taxon>
        <taxon>Spermatophyta</taxon>
        <taxon>Magnoliopsida</taxon>
        <taxon>eudicotyledons</taxon>
        <taxon>Gunneridae</taxon>
        <taxon>Pentapetalae</taxon>
        <taxon>asterids</taxon>
        <taxon>Cornales</taxon>
        <taxon>Nyssaceae</taxon>
        <taxon>Davidia</taxon>
    </lineage>
</organism>
<dbReference type="EC" id="2.2.1.6" evidence="7"/>
<dbReference type="PANTHER" id="PTHR31140:SF73">
    <property type="entry name" value="B3 DOMAIN-CONTAINING TRANSCRIPTION FACTOR FUS3"/>
    <property type="match status" value="1"/>
</dbReference>
<dbReference type="PROSITE" id="PS50863">
    <property type="entry name" value="B3"/>
    <property type="match status" value="1"/>
</dbReference>
<reference evidence="7" key="1">
    <citation type="submission" date="2019-08" db="EMBL/GenBank/DDBJ databases">
        <title>Reference gene set and small RNA set construction with multiple tissues from Davidia involucrata Baill.</title>
        <authorList>
            <person name="Yang H."/>
            <person name="Zhou C."/>
            <person name="Li G."/>
            <person name="Wang J."/>
            <person name="Gao P."/>
            <person name="Wang M."/>
            <person name="Wang R."/>
            <person name="Zhao Y."/>
        </authorList>
    </citation>
    <scope>NUCLEOTIDE SEQUENCE</scope>
    <source>
        <tissue evidence="7">Mixed with DoveR01_LX</tissue>
    </source>
</reference>
<dbReference type="InterPro" id="IPR003340">
    <property type="entry name" value="B3_DNA-bd"/>
</dbReference>
<evidence type="ECO:0000313" key="7">
    <source>
        <dbReference type="EMBL" id="MPA76059.1"/>
    </source>
</evidence>
<evidence type="ECO:0000256" key="2">
    <source>
        <dbReference type="ARBA" id="ARBA00023015"/>
    </source>
</evidence>
<keyword evidence="3" id="KW-0238">DNA-binding</keyword>
<dbReference type="PANTHER" id="PTHR31140">
    <property type="entry name" value="B3 DOMAIN-CONTAINING TRANSCRIPTION FACTOR ABI3"/>
    <property type="match status" value="1"/>
</dbReference>
<comment type="subcellular location">
    <subcellularLocation>
        <location evidence="1">Nucleus</location>
    </subcellularLocation>
</comment>
<keyword evidence="5" id="KW-0539">Nucleus</keyword>
<dbReference type="InterPro" id="IPR015300">
    <property type="entry name" value="DNA-bd_pseudobarrel_sf"/>
</dbReference>
<feature type="domain" description="TF-B3" evidence="6">
    <location>
        <begin position="1"/>
        <end position="88"/>
    </location>
</feature>
<sequence length="170" mass="19751">MILPKKAAESYLPALETKEGIPISMDDMDGLHVWSFKYRFWPNNNSRMYVLENTGEFVNTHGLQLGDYIMLYQDYQNQNYVIEARKACDPDDAYTEYARNAVNDLFLHDFEVNKSGYFPVNFPRRDDTGTSFIYETTFSNDSPLDFLGGSMTNFSRVERPESFGSIDDFY</sequence>
<evidence type="ECO:0000256" key="1">
    <source>
        <dbReference type="ARBA" id="ARBA00004123"/>
    </source>
</evidence>
<dbReference type="GO" id="GO:0003700">
    <property type="term" value="F:DNA-binding transcription factor activity"/>
    <property type="evidence" value="ECO:0007669"/>
    <property type="project" value="InterPro"/>
</dbReference>
<evidence type="ECO:0000256" key="5">
    <source>
        <dbReference type="ARBA" id="ARBA00023242"/>
    </source>
</evidence>
<dbReference type="EMBL" id="GHES01045500">
    <property type="protein sequence ID" value="MPA76059.1"/>
    <property type="molecule type" value="Transcribed_RNA"/>
</dbReference>
<evidence type="ECO:0000259" key="6">
    <source>
        <dbReference type="PROSITE" id="PS50863"/>
    </source>
</evidence>
<dbReference type="GO" id="GO:0005634">
    <property type="term" value="C:nucleus"/>
    <property type="evidence" value="ECO:0007669"/>
    <property type="project" value="UniProtKB-SubCell"/>
</dbReference>